<keyword evidence="2" id="KW-1185">Reference proteome</keyword>
<evidence type="ECO:0000313" key="2">
    <source>
        <dbReference type="Proteomes" id="UP000633136"/>
    </source>
</evidence>
<dbReference type="AlphaFoldDB" id="A0A917AUM3"/>
<evidence type="ECO:0000313" key="1">
    <source>
        <dbReference type="EMBL" id="GGE75639.1"/>
    </source>
</evidence>
<dbReference type="EMBL" id="BMIS01000012">
    <property type="protein sequence ID" value="GGE75639.1"/>
    <property type="molecule type" value="Genomic_DNA"/>
</dbReference>
<reference evidence="1" key="2">
    <citation type="submission" date="2020-09" db="EMBL/GenBank/DDBJ databases">
        <authorList>
            <person name="Sun Q."/>
            <person name="Zhou Y."/>
        </authorList>
    </citation>
    <scope>NUCLEOTIDE SEQUENCE</scope>
    <source>
        <strain evidence="1">CGMCC 1.15388</strain>
    </source>
</reference>
<accession>A0A917AUM3</accession>
<protein>
    <submittedName>
        <fullName evidence="1">Uncharacterized protein</fullName>
    </submittedName>
</protein>
<proteinExistence type="predicted"/>
<organism evidence="1 2">
    <name type="scientific">Nesterenkonia cremea</name>
    <dbReference type="NCBI Taxonomy" id="1882340"/>
    <lineage>
        <taxon>Bacteria</taxon>
        <taxon>Bacillati</taxon>
        <taxon>Actinomycetota</taxon>
        <taxon>Actinomycetes</taxon>
        <taxon>Micrococcales</taxon>
        <taxon>Micrococcaceae</taxon>
        <taxon>Nesterenkonia</taxon>
    </lineage>
</organism>
<comment type="caution">
    <text evidence="1">The sequence shown here is derived from an EMBL/GenBank/DDBJ whole genome shotgun (WGS) entry which is preliminary data.</text>
</comment>
<name>A0A917AUM3_9MICC</name>
<sequence length="233" mass="25198">MDAIYVALRSEETLDVKFAADKARRPALATLAAAAIMGATGCSAINYQATTHQYDPSDGVGVEIGDVKYADIIFLTTEEGEAARAIGSIVNTEYGQNATPAEVEISVDGETYSTTLEPGERISLEHDDEFIVNGFEGDIGSFYEVEYTVDGETQSVPTTVLDGTLEEYREALLEDFDDKDIAHLEDCTATHGGGAADDPHDEDGLELCNDFYMEVYEEQQAQLEAEGEDEGGH</sequence>
<gene>
    <name evidence="1" type="ORF">GCM10011401_23720</name>
</gene>
<reference evidence="1" key="1">
    <citation type="journal article" date="2014" name="Int. J. Syst. Evol. Microbiol.">
        <title>Complete genome sequence of Corynebacterium casei LMG S-19264T (=DSM 44701T), isolated from a smear-ripened cheese.</title>
        <authorList>
            <consortium name="US DOE Joint Genome Institute (JGI-PGF)"/>
            <person name="Walter F."/>
            <person name="Albersmeier A."/>
            <person name="Kalinowski J."/>
            <person name="Ruckert C."/>
        </authorList>
    </citation>
    <scope>NUCLEOTIDE SEQUENCE</scope>
    <source>
        <strain evidence="1">CGMCC 1.15388</strain>
    </source>
</reference>
<dbReference type="Proteomes" id="UP000633136">
    <property type="component" value="Unassembled WGS sequence"/>
</dbReference>